<dbReference type="Pfam" id="PF02965">
    <property type="entry name" value="Met_synt_B12"/>
    <property type="match status" value="1"/>
</dbReference>
<sequence length="215" mass="24623">MYIDENEVLRYLGVNPKLANFKLRAYVKDGIEEILKVAYPKYMYTLLDIDTIEEKILLKGTNVYLEGNSIKKHLKDCFKCALMGVTLGPLVDRKIEYYKSWDLTRSFVLDACGTALVERVCDEVQHKIQYIANEKYKLNITSRYSPGYGDLPLSIQPKLLKLLEGDRIGLTVTEQMIMIPRKSVTAIIGLKEDLESFNISCENCSQVDECIYKKG</sequence>
<reference evidence="2 3" key="1">
    <citation type="submission" date="2019-03" db="EMBL/GenBank/DDBJ databases">
        <title>Genomic Encyclopedia of Type Strains, Phase IV (KMG-IV): sequencing the most valuable type-strain genomes for metagenomic binning, comparative biology and taxonomic classification.</title>
        <authorList>
            <person name="Goeker M."/>
        </authorList>
    </citation>
    <scope>NUCLEOTIDE SEQUENCE [LARGE SCALE GENOMIC DNA]</scope>
    <source>
        <strain evidence="2 3">DSM 26752</strain>
    </source>
</reference>
<feature type="domain" description="AdoMet activation" evidence="1">
    <location>
        <begin position="127"/>
        <end position="213"/>
    </location>
</feature>
<comment type="caution">
    <text evidence="2">The sequence shown here is derived from an EMBL/GenBank/DDBJ whole genome shotgun (WGS) entry which is preliminary data.</text>
</comment>
<name>A0A4R3KXM8_9FIRM</name>
<dbReference type="Proteomes" id="UP000294567">
    <property type="component" value="Unassembled WGS sequence"/>
</dbReference>
<dbReference type="InterPro" id="IPR017342">
    <property type="entry name" value="S-AdoMet-dep_Met_synth_prd"/>
</dbReference>
<dbReference type="OrthoDB" id="9816190at2"/>
<dbReference type="GO" id="GO:0008705">
    <property type="term" value="F:methionine synthase activity"/>
    <property type="evidence" value="ECO:0007669"/>
    <property type="project" value="InterPro"/>
</dbReference>
<dbReference type="GO" id="GO:0032259">
    <property type="term" value="P:methylation"/>
    <property type="evidence" value="ECO:0007669"/>
    <property type="project" value="UniProtKB-KW"/>
</dbReference>
<evidence type="ECO:0000313" key="3">
    <source>
        <dbReference type="Proteomes" id="UP000294567"/>
    </source>
</evidence>
<dbReference type="EMBL" id="SMAE01000004">
    <property type="protein sequence ID" value="TCS90465.1"/>
    <property type="molecule type" value="Genomic_DNA"/>
</dbReference>
<dbReference type="RefSeq" id="WP_132026691.1">
    <property type="nucleotide sequence ID" value="NZ_CP068564.1"/>
</dbReference>
<dbReference type="SUPFAM" id="SSF56507">
    <property type="entry name" value="Methionine synthase activation domain-like"/>
    <property type="match status" value="1"/>
</dbReference>
<gene>
    <name evidence="2" type="ORF">EDD65_1043</name>
</gene>
<dbReference type="PIRSF" id="PIRSF037984">
    <property type="entry name" value="Met_synth_TM0269_prd"/>
    <property type="match status" value="1"/>
</dbReference>
<proteinExistence type="predicted"/>
<evidence type="ECO:0000313" key="2">
    <source>
        <dbReference type="EMBL" id="TCS90465.1"/>
    </source>
</evidence>
<dbReference type="Gene3D" id="3.40.109.40">
    <property type="match status" value="1"/>
</dbReference>
<dbReference type="InterPro" id="IPR004223">
    <property type="entry name" value="VitB12-dep_Met_synth_activ_dom"/>
</dbReference>
<keyword evidence="3" id="KW-1185">Reference proteome</keyword>
<dbReference type="AlphaFoldDB" id="A0A4R3KXM8"/>
<evidence type="ECO:0000259" key="1">
    <source>
        <dbReference type="Pfam" id="PF02965"/>
    </source>
</evidence>
<accession>A0A4R3KXM8</accession>
<organism evidence="2 3">
    <name type="scientific">Keratinibaculum paraultunense</name>
    <dbReference type="NCBI Taxonomy" id="1278232"/>
    <lineage>
        <taxon>Bacteria</taxon>
        <taxon>Bacillati</taxon>
        <taxon>Bacillota</taxon>
        <taxon>Tissierellia</taxon>
        <taxon>Tissierellales</taxon>
        <taxon>Tepidimicrobiaceae</taxon>
        <taxon>Keratinibaculum</taxon>
    </lineage>
</organism>
<keyword evidence="2" id="KW-0489">Methyltransferase</keyword>
<keyword evidence="2" id="KW-0808">Transferase</keyword>
<dbReference type="InterPro" id="IPR037010">
    <property type="entry name" value="VitB12-dep_Met_synth_activ_sf"/>
</dbReference>
<protein>
    <submittedName>
        <fullName evidence="2">5-methyltetrahydrofolate--homocysteine methyltransferase</fullName>
    </submittedName>
</protein>